<accession>A0ABV3T189</accession>
<organism evidence="3 4">
    <name type="scientific">Nocardioides eburneus</name>
    <dbReference type="NCBI Taxonomy" id="3231482"/>
    <lineage>
        <taxon>Bacteria</taxon>
        <taxon>Bacillati</taxon>
        <taxon>Actinomycetota</taxon>
        <taxon>Actinomycetes</taxon>
        <taxon>Propionibacteriales</taxon>
        <taxon>Nocardioidaceae</taxon>
        <taxon>Nocardioides</taxon>
    </lineage>
</organism>
<feature type="region of interest" description="Disordered" evidence="1">
    <location>
        <begin position="1159"/>
        <end position="1207"/>
    </location>
</feature>
<evidence type="ECO:0000313" key="4">
    <source>
        <dbReference type="Proteomes" id="UP001556631"/>
    </source>
</evidence>
<dbReference type="EMBL" id="JBFPJR010000015">
    <property type="protein sequence ID" value="MEX0428035.1"/>
    <property type="molecule type" value="Genomic_DNA"/>
</dbReference>
<dbReference type="Proteomes" id="UP001556631">
    <property type="component" value="Unassembled WGS sequence"/>
</dbReference>
<dbReference type="Gene3D" id="2.30.30.940">
    <property type="match status" value="1"/>
</dbReference>
<feature type="region of interest" description="Disordered" evidence="1">
    <location>
        <begin position="88"/>
        <end position="108"/>
    </location>
</feature>
<evidence type="ECO:0000313" key="3">
    <source>
        <dbReference type="EMBL" id="MEX0428035.1"/>
    </source>
</evidence>
<sequence length="1207" mass="127593">MHAQIHAMRDLLGGSGVKGGVILFRGTGGAARRYLESDRSTADEYYLGAGTAVAEFAVLDRDGNVTAEGVFTPEQYADWVDWRNPFTGATRGTPRLPSHGEATMPGERRHASARLGSPRFAEMVINAPKSLSIAAALHPGVSEALDRAQADAVAEIRFWLAQHSVTRVGPRGLQEVVGVHRLETVAVVHKTSRAGDPHRHIHFQIGTRVFAAGKWRGLDTAALFKQQGAVRALGTAVIAAHPELTRVLAAHGLSLDHVTGEVAELEPYNAVLSKRAAQVEHNLAALVAAWEDAHPGEEPGPVVRARLLARAWDHQRPHKKPAPEGLGCEEGWRRELAAAGYRTGPRSHPARAPAPVGIDDLDVEELAARALDRCAASASTWTIHDIQMHVTHAITEAGITATGGDLRDLITLATNLAASDCLSVLPPTMARPEQVAHLTTISVVAAEETLRDLIGAGVEASGPAEGEVDAMAPAEAEAIERLATQRGLNADQAQAAAAIASPTPLVIVEGAAGAGKTTMLGAAIAAAEAQGRPTRIVTPTKKAADVAAEELGVPTDSVAALVHAYGWRWDNDGVWHRLKPGESDPVSGEVFAGPPAPRRLRTMERIVVDEAGMLDQDTATALLIVAAETGARIALIGDRAQLPAVGRGGVLDIAADLVTASGLEIHDLTGIHRFADPTYASFTLDLRDGRRAERLFDRLQQFGLVRLHESTEAMHAALAEIARPGDAITVGTIDEATEVNAAIRQARIARGEIPEVTAAVGSDGLPVGPGDLVMTRRNDNALGVANRQTWIVQRADDDGDLWVLPAKAAGRRASKHLPAAYVAEHVHLAYASTAYGVQGATSEAAHAVLNSPTSGAFESAALDAAGIYVGLTRGREANLLHVVAADVEDAREQFACTMERDRADRGLAHAARTAREAVAGLVAPPTIDAEYVASERARLAADIDRANADAARWENALAAIAALDSEHQRNRAPYERAVASAKASEEAIRAAVHADLLEQAAHAADAIAEAADRMYAANAAARNSGRFGRRAAERAAEQRSSDLDSLTAAVAARWGTASTPGADRTRWAQHAADLATNDHPSVLEACRDMASAVDRLALIDSNHENVRADTRRHLLGNRRASDVRRRTVQLRARVQDAKHLLRKLDTLPPADAARALRTMSEPPVPGGAVRALGTSPAARKGTQSCSAPGSGEPRRLSGQAHEQSLSL</sequence>
<reference evidence="3 4" key="1">
    <citation type="submission" date="2024-07" db="EMBL/GenBank/DDBJ databases">
        <authorList>
            <person name="Lee S."/>
            <person name="Kang M."/>
        </authorList>
    </citation>
    <scope>NUCLEOTIDE SEQUENCE [LARGE SCALE GENOMIC DNA]</scope>
    <source>
        <strain evidence="3 4">DS6</strain>
    </source>
</reference>
<comment type="caution">
    <text evidence="3">The sequence shown here is derived from an EMBL/GenBank/DDBJ whole genome shotgun (WGS) entry which is preliminary data.</text>
</comment>
<dbReference type="SUPFAM" id="SSF55464">
    <property type="entry name" value="Origin of replication-binding domain, RBD-like"/>
    <property type="match status" value="1"/>
</dbReference>
<dbReference type="InterPro" id="IPR014862">
    <property type="entry name" value="TrwC"/>
</dbReference>
<proteinExistence type="predicted"/>
<dbReference type="RefSeq" id="WP_367993972.1">
    <property type="nucleotide sequence ID" value="NZ_JBFPJR010000015.1"/>
</dbReference>
<protein>
    <submittedName>
        <fullName evidence="3">MobF family relaxase</fullName>
    </submittedName>
</protein>
<evidence type="ECO:0000256" key="1">
    <source>
        <dbReference type="SAM" id="MobiDB-lite"/>
    </source>
</evidence>
<feature type="domain" description="TrwC relaxase" evidence="2">
    <location>
        <begin position="29"/>
        <end position="338"/>
    </location>
</feature>
<evidence type="ECO:0000259" key="2">
    <source>
        <dbReference type="Pfam" id="PF08751"/>
    </source>
</evidence>
<dbReference type="SUPFAM" id="SSF52540">
    <property type="entry name" value="P-loop containing nucleoside triphosphate hydrolases"/>
    <property type="match status" value="1"/>
</dbReference>
<dbReference type="Pfam" id="PF13604">
    <property type="entry name" value="AAA_30"/>
    <property type="match status" value="1"/>
</dbReference>
<dbReference type="NCBIfam" id="NF041492">
    <property type="entry name" value="MobF"/>
    <property type="match status" value="1"/>
</dbReference>
<dbReference type="Pfam" id="PF08751">
    <property type="entry name" value="TrwC"/>
    <property type="match status" value="1"/>
</dbReference>
<dbReference type="Gene3D" id="3.40.50.300">
    <property type="entry name" value="P-loop containing nucleotide triphosphate hydrolases"/>
    <property type="match status" value="2"/>
</dbReference>
<keyword evidence="4" id="KW-1185">Reference proteome</keyword>
<dbReference type="InterPro" id="IPR027417">
    <property type="entry name" value="P-loop_NTPase"/>
</dbReference>
<gene>
    <name evidence="3" type="primary">mobF</name>
    <name evidence="3" type="ORF">AB3X52_10425</name>
</gene>
<name>A0ABV3T189_9ACTN</name>